<comment type="caution">
    <text evidence="1">The sequence shown here is derived from an EMBL/GenBank/DDBJ whole genome shotgun (WGS) entry which is preliminary data.</text>
</comment>
<evidence type="ECO:0000313" key="2">
    <source>
        <dbReference type="Proteomes" id="UP000828390"/>
    </source>
</evidence>
<dbReference type="AlphaFoldDB" id="A0A9D4HRK4"/>
<proteinExistence type="predicted"/>
<reference evidence="1" key="2">
    <citation type="submission" date="2020-11" db="EMBL/GenBank/DDBJ databases">
        <authorList>
            <person name="McCartney M.A."/>
            <person name="Auch B."/>
            <person name="Kono T."/>
            <person name="Mallez S."/>
            <person name="Becker A."/>
            <person name="Gohl D.M."/>
            <person name="Silverstein K.A.T."/>
            <person name="Koren S."/>
            <person name="Bechman K.B."/>
            <person name="Herman A."/>
            <person name="Abrahante J.E."/>
            <person name="Garbe J."/>
        </authorList>
    </citation>
    <scope>NUCLEOTIDE SEQUENCE</scope>
    <source>
        <strain evidence="1">Duluth1</strain>
        <tissue evidence="1">Whole animal</tissue>
    </source>
</reference>
<sequence>MLLREKGVEDSESYLVRNPNPYTVGQRDVAPVVEDTLSRAVEITFPDELDFLDNMMETQQCIQGPYNPKTSAARLETPRPISREPSPLCGHSLPRCLLPFP</sequence>
<dbReference type="EMBL" id="JAIWYP010000012">
    <property type="protein sequence ID" value="KAH3728471.1"/>
    <property type="molecule type" value="Genomic_DNA"/>
</dbReference>
<protein>
    <submittedName>
        <fullName evidence="1">Uncharacterized protein</fullName>
    </submittedName>
</protein>
<keyword evidence="2" id="KW-1185">Reference proteome</keyword>
<gene>
    <name evidence="1" type="ORF">DPMN_054428</name>
</gene>
<accession>A0A9D4HRK4</accession>
<organism evidence="1 2">
    <name type="scientific">Dreissena polymorpha</name>
    <name type="common">Zebra mussel</name>
    <name type="synonym">Mytilus polymorpha</name>
    <dbReference type="NCBI Taxonomy" id="45954"/>
    <lineage>
        <taxon>Eukaryota</taxon>
        <taxon>Metazoa</taxon>
        <taxon>Spiralia</taxon>
        <taxon>Lophotrochozoa</taxon>
        <taxon>Mollusca</taxon>
        <taxon>Bivalvia</taxon>
        <taxon>Autobranchia</taxon>
        <taxon>Heteroconchia</taxon>
        <taxon>Euheterodonta</taxon>
        <taxon>Imparidentia</taxon>
        <taxon>Neoheterodontei</taxon>
        <taxon>Myida</taxon>
        <taxon>Dreissenoidea</taxon>
        <taxon>Dreissenidae</taxon>
        <taxon>Dreissena</taxon>
    </lineage>
</organism>
<name>A0A9D4HRK4_DREPO</name>
<evidence type="ECO:0000313" key="1">
    <source>
        <dbReference type="EMBL" id="KAH3728471.1"/>
    </source>
</evidence>
<reference evidence="1" key="1">
    <citation type="journal article" date="2019" name="bioRxiv">
        <title>The Genome of the Zebra Mussel, Dreissena polymorpha: A Resource for Invasive Species Research.</title>
        <authorList>
            <person name="McCartney M.A."/>
            <person name="Auch B."/>
            <person name="Kono T."/>
            <person name="Mallez S."/>
            <person name="Zhang Y."/>
            <person name="Obille A."/>
            <person name="Becker A."/>
            <person name="Abrahante J.E."/>
            <person name="Garbe J."/>
            <person name="Badalamenti J.P."/>
            <person name="Herman A."/>
            <person name="Mangelson H."/>
            <person name="Liachko I."/>
            <person name="Sullivan S."/>
            <person name="Sone E.D."/>
            <person name="Koren S."/>
            <person name="Silverstein K.A.T."/>
            <person name="Beckman K.B."/>
            <person name="Gohl D.M."/>
        </authorList>
    </citation>
    <scope>NUCLEOTIDE SEQUENCE</scope>
    <source>
        <strain evidence="1">Duluth1</strain>
        <tissue evidence="1">Whole animal</tissue>
    </source>
</reference>
<dbReference type="Proteomes" id="UP000828390">
    <property type="component" value="Unassembled WGS sequence"/>
</dbReference>